<dbReference type="HOGENOM" id="CLU_117040_0_0_2"/>
<dbReference type="GO" id="GO:0020037">
    <property type="term" value="F:heme binding"/>
    <property type="evidence" value="ECO:0007669"/>
    <property type="project" value="InterPro"/>
</dbReference>
<keyword evidence="2 4" id="KW-0479">Metal-binding</keyword>
<keyword evidence="8" id="KW-1185">Reference proteome</keyword>
<keyword evidence="1 4" id="KW-0349">Heme</keyword>
<reference evidence="7" key="1">
    <citation type="submission" date="2007-02" db="EMBL/GenBank/DDBJ databases">
        <title>Complete sequence of Pyrobaculum calidifontis JCM 11548.</title>
        <authorList>
            <consortium name="US DOE Joint Genome Institute"/>
            <person name="Copeland A."/>
            <person name="Lucas S."/>
            <person name="Lapidus A."/>
            <person name="Barry K."/>
            <person name="Glavina del Rio T."/>
            <person name="Dalin E."/>
            <person name="Tice H."/>
            <person name="Pitluck S."/>
            <person name="Chain P."/>
            <person name="Malfatti S."/>
            <person name="Shin M."/>
            <person name="Vergez L."/>
            <person name="Schmutz J."/>
            <person name="Larimer F."/>
            <person name="Land M."/>
            <person name="Hauser L."/>
            <person name="Kyrpides N."/>
            <person name="Mikhailova N."/>
            <person name="Cozen A.E."/>
            <person name="Fitz-Gibbon S.T."/>
            <person name="House C.H."/>
            <person name="Saltikov C."/>
            <person name="Lowe T.M."/>
            <person name="Richardson P."/>
        </authorList>
    </citation>
    <scope>NUCLEOTIDE SEQUENCE [LARGE SCALE GENOMIC DNA]</scope>
    <source>
        <strain evidence="7">JCM 11548</strain>
    </source>
</reference>
<evidence type="ECO:0000256" key="2">
    <source>
        <dbReference type="ARBA" id="ARBA00022723"/>
    </source>
</evidence>
<evidence type="ECO:0000256" key="5">
    <source>
        <dbReference type="SAM" id="MobiDB-lite"/>
    </source>
</evidence>
<evidence type="ECO:0000256" key="4">
    <source>
        <dbReference type="PROSITE-ProRule" id="PRU00433"/>
    </source>
</evidence>
<dbReference type="RefSeq" id="WP_011850588.1">
    <property type="nucleotide sequence ID" value="NC_009073.1"/>
</dbReference>
<dbReference type="OrthoDB" id="29119at2157"/>
<sequence>MLTTRLATPPSKGLPWISLLIVLSAVIIAVATAFSLLGLGAPPPAATAQPPQTATQTQQTQTSGPPAGGPSVSYNAELANKGLSYFKDVGCVACHSIKSLGVSGGNVGPDLSKALFSDTQWLGKFYRDNGLQNPASDPAKAAELLAKFLTQPPRDATTMTAQIAAYKSLYGDQWDKEYVPALVEMLKMAASK</sequence>
<accession>A3MXG3</accession>
<dbReference type="GO" id="GO:0046872">
    <property type="term" value="F:metal ion binding"/>
    <property type="evidence" value="ECO:0007669"/>
    <property type="project" value="UniProtKB-KW"/>
</dbReference>
<evidence type="ECO:0000313" key="7">
    <source>
        <dbReference type="EMBL" id="ABO09330.1"/>
    </source>
</evidence>
<feature type="compositionally biased region" description="Low complexity" evidence="5">
    <location>
        <begin position="46"/>
        <end position="71"/>
    </location>
</feature>
<name>A3MXG3_PYRCJ</name>
<dbReference type="EMBL" id="CP000561">
    <property type="protein sequence ID" value="ABO09330.1"/>
    <property type="molecule type" value="Genomic_DNA"/>
</dbReference>
<keyword evidence="3 4" id="KW-0408">Iron</keyword>
<dbReference type="SUPFAM" id="SSF46626">
    <property type="entry name" value="Cytochrome c"/>
    <property type="match status" value="1"/>
</dbReference>
<dbReference type="InterPro" id="IPR009056">
    <property type="entry name" value="Cyt_c-like_dom"/>
</dbReference>
<gene>
    <name evidence="7" type="ordered locus">Pcal_1914</name>
</gene>
<evidence type="ECO:0000259" key="6">
    <source>
        <dbReference type="PROSITE" id="PS51007"/>
    </source>
</evidence>
<proteinExistence type="predicted"/>
<protein>
    <recommendedName>
        <fullName evidence="6">Cytochrome c domain-containing protein</fullName>
    </recommendedName>
</protein>
<dbReference type="STRING" id="410359.Pcal_1914"/>
<evidence type="ECO:0000313" key="8">
    <source>
        <dbReference type="Proteomes" id="UP000001431"/>
    </source>
</evidence>
<dbReference type="eggNOG" id="arCOG07021">
    <property type="taxonomic scope" value="Archaea"/>
</dbReference>
<dbReference type="InterPro" id="IPR036909">
    <property type="entry name" value="Cyt_c-like_dom_sf"/>
</dbReference>
<dbReference type="GeneID" id="4908776"/>
<feature type="domain" description="Cytochrome c" evidence="6">
    <location>
        <begin position="77"/>
        <end position="190"/>
    </location>
</feature>
<evidence type="ECO:0000256" key="1">
    <source>
        <dbReference type="ARBA" id="ARBA00022617"/>
    </source>
</evidence>
<organism evidence="7 8">
    <name type="scientific">Pyrobaculum calidifontis (strain DSM 21063 / JCM 11548 / VA1)</name>
    <dbReference type="NCBI Taxonomy" id="410359"/>
    <lineage>
        <taxon>Archaea</taxon>
        <taxon>Thermoproteota</taxon>
        <taxon>Thermoprotei</taxon>
        <taxon>Thermoproteales</taxon>
        <taxon>Thermoproteaceae</taxon>
        <taxon>Pyrobaculum</taxon>
    </lineage>
</organism>
<dbReference type="GO" id="GO:0009055">
    <property type="term" value="F:electron transfer activity"/>
    <property type="evidence" value="ECO:0007669"/>
    <property type="project" value="InterPro"/>
</dbReference>
<dbReference type="Proteomes" id="UP000001431">
    <property type="component" value="Chromosome"/>
</dbReference>
<dbReference type="PROSITE" id="PS51007">
    <property type="entry name" value="CYTC"/>
    <property type="match status" value="1"/>
</dbReference>
<dbReference type="AlphaFoldDB" id="A3MXG3"/>
<dbReference type="KEGG" id="pcl:Pcal_1914"/>
<dbReference type="Gene3D" id="1.10.760.10">
    <property type="entry name" value="Cytochrome c-like domain"/>
    <property type="match status" value="1"/>
</dbReference>
<evidence type="ECO:0000256" key="3">
    <source>
        <dbReference type="ARBA" id="ARBA00023004"/>
    </source>
</evidence>
<feature type="region of interest" description="Disordered" evidence="5">
    <location>
        <begin position="45"/>
        <end position="71"/>
    </location>
</feature>